<dbReference type="EMBL" id="LJJB01000007">
    <property type="protein sequence ID" value="KQL48802.1"/>
    <property type="molecule type" value="Genomic_DNA"/>
</dbReference>
<keyword evidence="4" id="KW-1185">Reference proteome</keyword>
<keyword evidence="1" id="KW-1133">Transmembrane helix</keyword>
<feature type="transmembrane region" description="Helical" evidence="1">
    <location>
        <begin position="28"/>
        <end position="45"/>
    </location>
</feature>
<feature type="transmembrane region" description="Helical" evidence="1">
    <location>
        <begin position="51"/>
        <end position="70"/>
    </location>
</feature>
<comment type="caution">
    <text evidence="3">The sequence shown here is derived from an EMBL/GenBank/DDBJ whole genome shotgun (WGS) entry which is preliminary data.</text>
</comment>
<feature type="domain" description="Prepilin type IV endopeptidase peptidase" evidence="2">
    <location>
        <begin position="5"/>
        <end position="109"/>
    </location>
</feature>
<evidence type="ECO:0000313" key="4">
    <source>
        <dbReference type="Proteomes" id="UP000051063"/>
    </source>
</evidence>
<gene>
    <name evidence="3" type="ORF">AN963_03115</name>
</gene>
<dbReference type="Gene3D" id="1.20.120.1220">
    <property type="match status" value="1"/>
</dbReference>
<evidence type="ECO:0000256" key="1">
    <source>
        <dbReference type="SAM" id="Phobius"/>
    </source>
</evidence>
<sequence>MGMTWILIFVFIYVSWTDVRYRRIPNRALLTGLLLVAGIGCVIWPKELWMAHFGEGVGVVAAFGLVAWFWPDRIGMGDVKLLGLLGFAIGLRPFVLILTSACLLILLVSLILLLAKRIGWQSSLPFAPFVTVGLLLYHASI</sequence>
<evidence type="ECO:0000313" key="3">
    <source>
        <dbReference type="EMBL" id="KQL48802.1"/>
    </source>
</evidence>
<protein>
    <recommendedName>
        <fullName evidence="2">Prepilin type IV endopeptidase peptidase domain-containing protein</fullName>
    </recommendedName>
</protein>
<keyword evidence="1" id="KW-0472">Membrane</keyword>
<feature type="transmembrane region" description="Helical" evidence="1">
    <location>
        <begin position="118"/>
        <end position="137"/>
    </location>
</feature>
<dbReference type="InterPro" id="IPR000045">
    <property type="entry name" value="Prepilin_IV_endopep_pep"/>
</dbReference>
<dbReference type="Pfam" id="PF01478">
    <property type="entry name" value="Peptidase_A24"/>
    <property type="match status" value="1"/>
</dbReference>
<organism evidence="3 4">
    <name type="scientific">Brevibacillus choshinensis</name>
    <dbReference type="NCBI Taxonomy" id="54911"/>
    <lineage>
        <taxon>Bacteria</taxon>
        <taxon>Bacillati</taxon>
        <taxon>Bacillota</taxon>
        <taxon>Bacilli</taxon>
        <taxon>Bacillales</taxon>
        <taxon>Paenibacillaceae</taxon>
        <taxon>Brevibacillus</taxon>
    </lineage>
</organism>
<dbReference type="Proteomes" id="UP000051063">
    <property type="component" value="Unassembled WGS sequence"/>
</dbReference>
<proteinExistence type="predicted"/>
<keyword evidence="1" id="KW-0812">Transmembrane</keyword>
<evidence type="ECO:0000259" key="2">
    <source>
        <dbReference type="Pfam" id="PF01478"/>
    </source>
</evidence>
<feature type="transmembrane region" description="Helical" evidence="1">
    <location>
        <begin position="82"/>
        <end position="112"/>
    </location>
</feature>
<name>A0ABR5NB71_BRECH</name>
<reference evidence="3 4" key="1">
    <citation type="submission" date="2015-09" db="EMBL/GenBank/DDBJ databases">
        <title>Genome sequencing project for genomic taxonomy and phylogenomics of Bacillus-like bacteria.</title>
        <authorList>
            <person name="Liu B."/>
            <person name="Wang J."/>
            <person name="Zhu Y."/>
            <person name="Liu G."/>
            <person name="Chen Q."/>
            <person name="Chen Z."/>
            <person name="Lan J."/>
            <person name="Che J."/>
            <person name="Ge C."/>
            <person name="Shi H."/>
            <person name="Pan Z."/>
            <person name="Liu X."/>
        </authorList>
    </citation>
    <scope>NUCLEOTIDE SEQUENCE [LARGE SCALE GENOMIC DNA]</scope>
    <source>
        <strain evidence="3 4">DSM 8552</strain>
    </source>
</reference>
<accession>A0ABR5NB71</accession>
<dbReference type="RefSeq" id="WP_055743096.1">
    <property type="nucleotide sequence ID" value="NZ_LJJB01000007.1"/>
</dbReference>